<dbReference type="OrthoDB" id="1600564at2759"/>
<dbReference type="InterPro" id="IPR050592">
    <property type="entry name" value="GDSL_lipolytic_enzyme"/>
</dbReference>
<comment type="similarity">
    <text evidence="1">Belongs to the 'GDSL' lipolytic enzyme family.</text>
</comment>
<dbReference type="CDD" id="cd01837">
    <property type="entry name" value="SGNH_plant_lipase_like"/>
    <property type="match status" value="1"/>
</dbReference>
<evidence type="ECO:0000256" key="2">
    <source>
        <dbReference type="SAM" id="SignalP"/>
    </source>
</evidence>
<protein>
    <submittedName>
        <fullName evidence="3">GDSL esterase/lipase EXL3</fullName>
    </submittedName>
</protein>
<feature type="chain" id="PRO_5017018426" evidence="2">
    <location>
        <begin position="20"/>
        <end position="309"/>
    </location>
</feature>
<dbReference type="PROSITE" id="PS01098">
    <property type="entry name" value="LIPASE_GDSL_SER"/>
    <property type="match status" value="1"/>
</dbReference>
<dbReference type="GO" id="GO:0006629">
    <property type="term" value="P:lipid metabolic process"/>
    <property type="evidence" value="ECO:0007669"/>
    <property type="project" value="InterPro"/>
</dbReference>
<dbReference type="InterPro" id="IPR001087">
    <property type="entry name" value="GDSL"/>
</dbReference>
<reference evidence="3" key="1">
    <citation type="submission" date="2018-05" db="EMBL/GenBank/DDBJ databases">
        <title>Draft genome of Mucuna pruriens seed.</title>
        <authorList>
            <person name="Nnadi N.E."/>
            <person name="Vos R."/>
            <person name="Hasami M.H."/>
            <person name="Devisetty U.K."/>
            <person name="Aguiy J.C."/>
        </authorList>
    </citation>
    <scope>NUCLEOTIDE SEQUENCE [LARGE SCALE GENOMIC DNA]</scope>
    <source>
        <strain evidence="3">JCA_2017</strain>
    </source>
</reference>
<evidence type="ECO:0000313" key="3">
    <source>
        <dbReference type="EMBL" id="RDX72032.1"/>
    </source>
</evidence>
<organism evidence="3 4">
    <name type="scientific">Mucuna pruriens</name>
    <name type="common">Velvet bean</name>
    <name type="synonym">Dolichos pruriens</name>
    <dbReference type="NCBI Taxonomy" id="157652"/>
    <lineage>
        <taxon>Eukaryota</taxon>
        <taxon>Viridiplantae</taxon>
        <taxon>Streptophyta</taxon>
        <taxon>Embryophyta</taxon>
        <taxon>Tracheophyta</taxon>
        <taxon>Spermatophyta</taxon>
        <taxon>Magnoliopsida</taxon>
        <taxon>eudicotyledons</taxon>
        <taxon>Gunneridae</taxon>
        <taxon>Pentapetalae</taxon>
        <taxon>rosids</taxon>
        <taxon>fabids</taxon>
        <taxon>Fabales</taxon>
        <taxon>Fabaceae</taxon>
        <taxon>Papilionoideae</taxon>
        <taxon>50 kb inversion clade</taxon>
        <taxon>NPAAA clade</taxon>
        <taxon>indigoferoid/millettioid clade</taxon>
        <taxon>Phaseoleae</taxon>
        <taxon>Mucuna</taxon>
    </lineage>
</organism>
<dbReference type="PANTHER" id="PTHR45642:SF134">
    <property type="entry name" value="BNAC02G29810D PROTEIN"/>
    <property type="match status" value="1"/>
</dbReference>
<dbReference type="GO" id="GO:0005576">
    <property type="term" value="C:extracellular region"/>
    <property type="evidence" value="ECO:0007669"/>
    <property type="project" value="TreeGrafter"/>
</dbReference>
<name>A0A371F175_MUCPR</name>
<dbReference type="Pfam" id="PF00657">
    <property type="entry name" value="Lipase_GDSL"/>
    <property type="match status" value="1"/>
</dbReference>
<dbReference type="InterPro" id="IPR008265">
    <property type="entry name" value="Lipase_GDSL_AS"/>
</dbReference>
<dbReference type="InterPro" id="IPR036514">
    <property type="entry name" value="SGNH_hydro_sf"/>
</dbReference>
<accession>A0A371F175</accession>
<dbReference type="PANTHER" id="PTHR45642">
    <property type="entry name" value="GDSL ESTERASE/LIPASE EXL3"/>
    <property type="match status" value="1"/>
</dbReference>
<keyword evidence="4" id="KW-1185">Reference proteome</keyword>
<feature type="signal peptide" evidence="2">
    <location>
        <begin position="1"/>
        <end position="19"/>
    </location>
</feature>
<proteinExistence type="inferred from homology"/>
<dbReference type="EMBL" id="QJKJ01011089">
    <property type="protein sequence ID" value="RDX72032.1"/>
    <property type="molecule type" value="Genomic_DNA"/>
</dbReference>
<keyword evidence="2" id="KW-0732">Signal</keyword>
<dbReference type="GO" id="GO:0016298">
    <property type="term" value="F:lipase activity"/>
    <property type="evidence" value="ECO:0007669"/>
    <property type="project" value="InterPro"/>
</dbReference>
<evidence type="ECO:0000256" key="1">
    <source>
        <dbReference type="ARBA" id="ARBA00008668"/>
    </source>
</evidence>
<dbReference type="AlphaFoldDB" id="A0A371F175"/>
<dbReference type="Proteomes" id="UP000257109">
    <property type="component" value="Unassembled WGS sequence"/>
</dbReference>
<dbReference type="SUPFAM" id="SSF52266">
    <property type="entry name" value="SGNH hydrolase"/>
    <property type="match status" value="1"/>
</dbReference>
<feature type="non-terminal residue" evidence="3">
    <location>
        <position position="1"/>
    </location>
</feature>
<dbReference type="Gene3D" id="3.40.50.1110">
    <property type="entry name" value="SGNH hydrolase"/>
    <property type="match status" value="1"/>
</dbReference>
<sequence>MELWSFMIVCLSVCFTAEAIITLPGNETIPALILFGDSIIDTGSNNNIMTAIKSNFPPYGRDFQGGIPTGRFSNGKVPSDFLVVPLSEQLEQFKEYIGKLKENFGEAKTNFILSKSLVLVVSSSNDIANTYFASGARKLQYDVPTYTDMLVQTASSFVKELYGLGLRRIGVFGAPPLGCLPFVRTLFGGIERMCSEEINMASKLFNSKLSTQLHNLNQSLPQAKVVYINIYDPLLDIMQNPTKYGFEVADRACCGTGTVEVSFLCNPLDLLLTCTDDSNYVFWDSYHPTQKTYQILVAQIINTYINDFS</sequence>
<comment type="caution">
    <text evidence="3">The sequence shown here is derived from an EMBL/GenBank/DDBJ whole genome shotgun (WGS) entry which is preliminary data.</text>
</comment>
<dbReference type="InterPro" id="IPR035669">
    <property type="entry name" value="SGNH_plant_lipase-like"/>
</dbReference>
<gene>
    <name evidence="3" type="primary">EXL3</name>
    <name evidence="3" type="ORF">CR513_48539</name>
</gene>
<evidence type="ECO:0000313" key="4">
    <source>
        <dbReference type="Proteomes" id="UP000257109"/>
    </source>
</evidence>